<keyword evidence="4" id="KW-1185">Reference proteome</keyword>
<feature type="domain" description="NADP-dependent oxidoreductase" evidence="2">
    <location>
        <begin position="16"/>
        <end position="336"/>
    </location>
</feature>
<dbReference type="NCBIfam" id="NF007912">
    <property type="entry name" value="PRK10625.1"/>
    <property type="match status" value="1"/>
</dbReference>
<reference evidence="3" key="1">
    <citation type="submission" date="2022-06" db="EMBL/GenBank/DDBJ databases">
        <title>Sneathiella actinostolidae sp. nov., isolated from a sea anemonein the Western Pacific Ocean.</title>
        <authorList>
            <person name="Wei M.J."/>
        </authorList>
    </citation>
    <scope>NUCLEOTIDE SEQUENCE</scope>
    <source>
        <strain evidence="3">PHK-P5</strain>
    </source>
</reference>
<gene>
    <name evidence="3" type="ORF">NBZ79_16700</name>
</gene>
<organism evidence="3 4">
    <name type="scientific">Sneathiella marina</name>
    <dbReference type="NCBI Taxonomy" id="2950108"/>
    <lineage>
        <taxon>Bacteria</taxon>
        <taxon>Pseudomonadati</taxon>
        <taxon>Pseudomonadota</taxon>
        <taxon>Alphaproteobacteria</taxon>
        <taxon>Sneathiellales</taxon>
        <taxon>Sneathiellaceae</taxon>
        <taxon>Sneathiella</taxon>
    </lineage>
</organism>
<evidence type="ECO:0000256" key="1">
    <source>
        <dbReference type="ARBA" id="ARBA00023002"/>
    </source>
</evidence>
<dbReference type="Pfam" id="PF00248">
    <property type="entry name" value="Aldo_ket_red"/>
    <property type="match status" value="1"/>
</dbReference>
<evidence type="ECO:0000259" key="2">
    <source>
        <dbReference type="Pfam" id="PF00248"/>
    </source>
</evidence>
<dbReference type="RefSeq" id="WP_251933680.1">
    <property type="nucleotide sequence ID" value="NZ_CP098747.1"/>
</dbReference>
<dbReference type="Gene3D" id="3.20.20.100">
    <property type="entry name" value="NADP-dependent oxidoreductase domain"/>
    <property type="match status" value="1"/>
</dbReference>
<dbReference type="InterPro" id="IPR050523">
    <property type="entry name" value="AKR_Detox_Biosynth"/>
</dbReference>
<proteinExistence type="predicted"/>
<dbReference type="InterPro" id="IPR023210">
    <property type="entry name" value="NADP_OxRdtase_dom"/>
</dbReference>
<dbReference type="PANTHER" id="PTHR43364">
    <property type="entry name" value="NADH-SPECIFIC METHYLGLYOXAL REDUCTASE-RELATED"/>
    <property type="match status" value="1"/>
</dbReference>
<sequence length="345" mass="38763">MKYRKLGRSDLDVSVICLGTMTWGEQNSEADAHAQMDLARDMGVNFLDTAELYPIPPREETQGLSEIHIGNWLTSRKARDEMIIATKAVGPTDSLYFRGEPAKLKARHLEEGVNKSLKNLQTDYIDLYQLHWPERSTNYFGKLGYEHVEEEDDTPLLETLTALGDIVKSGKIRQIGISNESAWGIMHYLHLAEQHNLPRMAAVQNPYSLLNRTYEVGSAEVSIREHCGLLAYSPSAMGVLSGKYLNGAKPAGARHTVYDRFKRYTTDLADKMAGKYFALAQENNLNPIQMALSFVNSRQFVTSSIIGATTLDQLKENIESINLELSDDIIAEIDKIHMMHPFPCP</sequence>
<evidence type="ECO:0000313" key="3">
    <source>
        <dbReference type="EMBL" id="USG60800.1"/>
    </source>
</evidence>
<dbReference type="SUPFAM" id="SSF51430">
    <property type="entry name" value="NAD(P)-linked oxidoreductase"/>
    <property type="match status" value="1"/>
</dbReference>
<protein>
    <submittedName>
        <fullName evidence="3">NADP(H)-dependent aldo-keto reductase</fullName>
    </submittedName>
</protein>
<keyword evidence="1" id="KW-0560">Oxidoreductase</keyword>
<dbReference type="PANTHER" id="PTHR43364:SF4">
    <property type="entry name" value="NAD(P)-LINKED OXIDOREDUCTASE SUPERFAMILY PROTEIN"/>
    <property type="match status" value="1"/>
</dbReference>
<name>A0ABY4W0S2_9PROT</name>
<dbReference type="Proteomes" id="UP001056291">
    <property type="component" value="Chromosome"/>
</dbReference>
<evidence type="ECO:0000313" key="4">
    <source>
        <dbReference type="Proteomes" id="UP001056291"/>
    </source>
</evidence>
<dbReference type="PRINTS" id="PR00069">
    <property type="entry name" value="ALDKETRDTASE"/>
</dbReference>
<dbReference type="EMBL" id="CP098747">
    <property type="protein sequence ID" value="USG60800.1"/>
    <property type="molecule type" value="Genomic_DNA"/>
</dbReference>
<dbReference type="InterPro" id="IPR036812">
    <property type="entry name" value="NAD(P)_OxRdtase_dom_sf"/>
</dbReference>
<accession>A0ABY4W0S2</accession>
<dbReference type="CDD" id="cd19094">
    <property type="entry name" value="AKR_Tas-like"/>
    <property type="match status" value="1"/>
</dbReference>
<dbReference type="InterPro" id="IPR020471">
    <property type="entry name" value="AKR"/>
</dbReference>